<dbReference type="Proteomes" id="UP000285456">
    <property type="component" value="Unassembled WGS sequence"/>
</dbReference>
<evidence type="ECO:0000313" key="5">
    <source>
        <dbReference type="Proteomes" id="UP000285456"/>
    </source>
</evidence>
<dbReference type="Pfam" id="PF01478">
    <property type="entry name" value="Peptidase_A24"/>
    <property type="match status" value="1"/>
</dbReference>
<accession>A0A417YJ99</accession>
<dbReference type="GO" id="GO:0005886">
    <property type="term" value="C:plasma membrane"/>
    <property type="evidence" value="ECO:0007669"/>
    <property type="project" value="TreeGrafter"/>
</dbReference>
<dbReference type="InterPro" id="IPR050882">
    <property type="entry name" value="Prepilin_peptidase/N-MTase"/>
</dbReference>
<comment type="similarity">
    <text evidence="1">Belongs to the peptidase A24 family.</text>
</comment>
<organism evidence="4 5">
    <name type="scientific">Oceanobacillus profundus</name>
    <dbReference type="NCBI Taxonomy" id="372463"/>
    <lineage>
        <taxon>Bacteria</taxon>
        <taxon>Bacillati</taxon>
        <taxon>Bacillota</taxon>
        <taxon>Bacilli</taxon>
        <taxon>Bacillales</taxon>
        <taxon>Bacillaceae</taxon>
        <taxon>Oceanobacillus</taxon>
    </lineage>
</organism>
<evidence type="ECO:0000259" key="3">
    <source>
        <dbReference type="Pfam" id="PF01478"/>
    </source>
</evidence>
<keyword evidence="2" id="KW-0472">Membrane</keyword>
<name>A0A417YJ99_9BACI</name>
<evidence type="ECO:0000256" key="1">
    <source>
        <dbReference type="ARBA" id="ARBA00005801"/>
    </source>
</evidence>
<feature type="transmembrane region" description="Helical" evidence="2">
    <location>
        <begin position="150"/>
        <end position="169"/>
    </location>
</feature>
<dbReference type="GO" id="GO:0004190">
    <property type="term" value="F:aspartic-type endopeptidase activity"/>
    <property type="evidence" value="ECO:0007669"/>
    <property type="project" value="InterPro"/>
</dbReference>
<evidence type="ECO:0000256" key="2">
    <source>
        <dbReference type="SAM" id="Phobius"/>
    </source>
</evidence>
<dbReference type="Gene3D" id="1.20.120.1220">
    <property type="match status" value="1"/>
</dbReference>
<evidence type="ECO:0000313" key="4">
    <source>
        <dbReference type="EMBL" id="RHW33099.1"/>
    </source>
</evidence>
<feature type="transmembrane region" description="Helical" evidence="2">
    <location>
        <begin position="7"/>
        <end position="22"/>
    </location>
</feature>
<dbReference type="RefSeq" id="WP_118889106.1">
    <property type="nucleotide sequence ID" value="NZ_JAMAWL010000001.1"/>
</dbReference>
<sequence length="172" mass="19262">MLGVHDYILFLFLIIAFISDIKNQKLPNWLTAGGIVVGIIYHFITDGFGGLLFSLLGLLTAGGIFLILYIFKAIGAGDVKLFGAIGSLVGFDMVVNMMVLSIVFAGILSALILLLTKTFMKKMIDAFFYLRDSLYMKDYRKLEDYKKNKATRFPFMYAVVPAVVITYIYPII</sequence>
<proteinExistence type="inferred from homology"/>
<protein>
    <submittedName>
        <fullName evidence="4">Prepilin peptidase</fullName>
    </submittedName>
</protein>
<gene>
    <name evidence="4" type="ORF">D1B32_08625</name>
</gene>
<dbReference type="AlphaFoldDB" id="A0A417YJ99"/>
<feature type="domain" description="Prepilin type IV endopeptidase peptidase" evidence="3">
    <location>
        <begin position="8"/>
        <end position="109"/>
    </location>
</feature>
<feature type="transmembrane region" description="Helical" evidence="2">
    <location>
        <begin position="94"/>
        <end position="115"/>
    </location>
</feature>
<reference evidence="4 5" key="1">
    <citation type="journal article" date="2007" name="Int. J. Syst. Evol. Microbiol.">
        <title>Oceanobacillus profundus sp. nov., isolated from a deep-sea sediment core.</title>
        <authorList>
            <person name="Kim Y.G."/>
            <person name="Choi D.H."/>
            <person name="Hyun S."/>
            <person name="Cho B.C."/>
        </authorList>
    </citation>
    <scope>NUCLEOTIDE SEQUENCE [LARGE SCALE GENOMIC DNA]</scope>
    <source>
        <strain evidence="4 5">DSM 18246</strain>
    </source>
</reference>
<keyword evidence="5" id="KW-1185">Reference proteome</keyword>
<dbReference type="PANTHER" id="PTHR30487:SF0">
    <property type="entry name" value="PREPILIN LEADER PEPTIDASE_N-METHYLTRANSFERASE-RELATED"/>
    <property type="match status" value="1"/>
</dbReference>
<keyword evidence="2" id="KW-1133">Transmembrane helix</keyword>
<comment type="caution">
    <text evidence="4">The sequence shown here is derived from an EMBL/GenBank/DDBJ whole genome shotgun (WGS) entry which is preliminary data.</text>
</comment>
<dbReference type="OrthoDB" id="5508079at2"/>
<dbReference type="InterPro" id="IPR000045">
    <property type="entry name" value="Prepilin_IV_endopep_pep"/>
</dbReference>
<dbReference type="EMBL" id="QWEH01000004">
    <property type="protein sequence ID" value="RHW33099.1"/>
    <property type="molecule type" value="Genomic_DNA"/>
</dbReference>
<keyword evidence="2" id="KW-0812">Transmembrane</keyword>
<feature type="transmembrane region" description="Helical" evidence="2">
    <location>
        <begin position="51"/>
        <end position="74"/>
    </location>
</feature>
<feature type="transmembrane region" description="Helical" evidence="2">
    <location>
        <begin position="28"/>
        <end position="44"/>
    </location>
</feature>
<dbReference type="PANTHER" id="PTHR30487">
    <property type="entry name" value="TYPE 4 PREPILIN-LIKE PROTEINS LEADER PEPTIDE-PROCESSING ENZYME"/>
    <property type="match status" value="1"/>
</dbReference>
<dbReference type="GO" id="GO:0006465">
    <property type="term" value="P:signal peptide processing"/>
    <property type="evidence" value="ECO:0007669"/>
    <property type="project" value="TreeGrafter"/>
</dbReference>